<gene>
    <name evidence="1" type="ORF">CONLIGDRAFT_108314</name>
</gene>
<evidence type="ECO:0000313" key="2">
    <source>
        <dbReference type="Proteomes" id="UP000182658"/>
    </source>
</evidence>
<sequence>MGLFERDTLFSGSGALHAVPTICNPRRALPFAFANLLPCFIVMLATSLSQLGAEEGDEPKHDLLAVQDAGLRPRLERAGGGVDGCPQLRVCALGPTNG</sequence>
<dbReference type="EMBL" id="KV875104">
    <property type="protein sequence ID" value="OIW24249.1"/>
    <property type="molecule type" value="Genomic_DNA"/>
</dbReference>
<dbReference type="AlphaFoldDB" id="A0A1J7IT27"/>
<protein>
    <submittedName>
        <fullName evidence="1">Uncharacterized protein</fullName>
    </submittedName>
</protein>
<organism evidence="1 2">
    <name type="scientific">Coniochaeta ligniaria NRRL 30616</name>
    <dbReference type="NCBI Taxonomy" id="1408157"/>
    <lineage>
        <taxon>Eukaryota</taxon>
        <taxon>Fungi</taxon>
        <taxon>Dikarya</taxon>
        <taxon>Ascomycota</taxon>
        <taxon>Pezizomycotina</taxon>
        <taxon>Sordariomycetes</taxon>
        <taxon>Sordariomycetidae</taxon>
        <taxon>Coniochaetales</taxon>
        <taxon>Coniochaetaceae</taxon>
        <taxon>Coniochaeta</taxon>
    </lineage>
</organism>
<reference evidence="1 2" key="1">
    <citation type="submission" date="2016-10" db="EMBL/GenBank/DDBJ databases">
        <title>Draft genome sequence of Coniochaeta ligniaria NRRL30616, a lignocellulolytic fungus for bioabatement of inhibitors in plant biomass hydrolysates.</title>
        <authorList>
            <consortium name="DOE Joint Genome Institute"/>
            <person name="Jimenez D.J."/>
            <person name="Hector R.E."/>
            <person name="Riley R."/>
            <person name="Sun H."/>
            <person name="Grigoriev I.V."/>
            <person name="Van Elsas J.D."/>
            <person name="Nichols N.N."/>
        </authorList>
    </citation>
    <scope>NUCLEOTIDE SEQUENCE [LARGE SCALE GENOMIC DNA]</scope>
    <source>
        <strain evidence="1 2">NRRL 30616</strain>
    </source>
</reference>
<dbReference type="Proteomes" id="UP000182658">
    <property type="component" value="Unassembled WGS sequence"/>
</dbReference>
<proteinExistence type="predicted"/>
<keyword evidence="2" id="KW-1185">Reference proteome</keyword>
<evidence type="ECO:0000313" key="1">
    <source>
        <dbReference type="EMBL" id="OIW24249.1"/>
    </source>
</evidence>
<dbReference type="InParanoid" id="A0A1J7IT27"/>
<accession>A0A1J7IT27</accession>
<name>A0A1J7IT27_9PEZI</name>